<evidence type="ECO:0008006" key="3">
    <source>
        <dbReference type="Google" id="ProtNLM"/>
    </source>
</evidence>
<reference evidence="1 2" key="1">
    <citation type="submission" date="2021-05" db="EMBL/GenBank/DDBJ databases">
        <title>Mycobacterium acidophilum sp. nov., an extremely acid-tolerant member of the genus Mycobacterium.</title>
        <authorList>
            <person name="Xia J."/>
        </authorList>
    </citation>
    <scope>NUCLEOTIDE SEQUENCE [LARGE SCALE GENOMIC DNA]</scope>
    <source>
        <strain evidence="1 2">M1</strain>
    </source>
</reference>
<evidence type="ECO:0000313" key="1">
    <source>
        <dbReference type="EMBL" id="MBS9535587.1"/>
    </source>
</evidence>
<organism evidence="1 2">
    <name type="scientific">Mycolicibacter acidiphilus</name>
    <dbReference type="NCBI Taxonomy" id="2835306"/>
    <lineage>
        <taxon>Bacteria</taxon>
        <taxon>Bacillati</taxon>
        <taxon>Actinomycetota</taxon>
        <taxon>Actinomycetes</taxon>
        <taxon>Mycobacteriales</taxon>
        <taxon>Mycobacteriaceae</taxon>
        <taxon>Mycolicibacter</taxon>
    </lineage>
</organism>
<keyword evidence="2" id="KW-1185">Reference proteome</keyword>
<dbReference type="RefSeq" id="WP_214094444.1">
    <property type="nucleotide sequence ID" value="NZ_JAHCLR010000050.1"/>
</dbReference>
<accession>A0ABS5RNJ1</accession>
<evidence type="ECO:0000313" key="2">
    <source>
        <dbReference type="Proteomes" id="UP001519535"/>
    </source>
</evidence>
<gene>
    <name evidence="1" type="ORF">KIH27_18535</name>
</gene>
<sequence>MTGSDRPERLAPQLLTHYLNTLNIPAALRRGLDTAQAVTAGLPMWPPQPGCAPSPDGALLRLWARLDLAAWITHAPNAFGPHRPGELDMLASVVARLRTAGEGARILWGLDLVPAEQWVTQPAATSFAAVELICAGPALPAALVNQIDATLTRFGWSYDGDPANCPCVINGTDCFETSWREGNTQSGRSANATSAVENPHRMLHLAAGPGESPV</sequence>
<proteinExistence type="predicted"/>
<name>A0ABS5RNJ1_9MYCO</name>
<comment type="caution">
    <text evidence="1">The sequence shown here is derived from an EMBL/GenBank/DDBJ whole genome shotgun (WGS) entry which is preliminary data.</text>
</comment>
<protein>
    <recommendedName>
        <fullName evidence="3">Phage tail protein</fullName>
    </recommendedName>
</protein>
<dbReference type="Proteomes" id="UP001519535">
    <property type="component" value="Unassembled WGS sequence"/>
</dbReference>
<dbReference type="EMBL" id="JAHCLR010000050">
    <property type="protein sequence ID" value="MBS9535587.1"/>
    <property type="molecule type" value="Genomic_DNA"/>
</dbReference>